<evidence type="ECO:0000313" key="2">
    <source>
        <dbReference type="EMBL" id="MBC8207813.1"/>
    </source>
</evidence>
<dbReference type="SMART" id="SM00587">
    <property type="entry name" value="CHK"/>
    <property type="match status" value="1"/>
</dbReference>
<dbReference type="InterPro" id="IPR015897">
    <property type="entry name" value="CHK_kinase-like"/>
</dbReference>
<gene>
    <name evidence="2" type="ORF">H8E79_01420</name>
</gene>
<reference evidence="2 3" key="1">
    <citation type="submission" date="2020-08" db="EMBL/GenBank/DDBJ databases">
        <title>Bridging the membrane lipid divide: bacteria of the FCB group superphylum have the potential to synthesize archaeal ether lipids.</title>
        <authorList>
            <person name="Villanueva L."/>
            <person name="Von Meijenfeldt F.A.B."/>
            <person name="Westbye A.B."/>
            <person name="Yadav S."/>
            <person name="Hopmans E.C."/>
            <person name="Dutilh B.E."/>
            <person name="Sinninghe Damste J.S."/>
        </authorList>
    </citation>
    <scope>NUCLEOTIDE SEQUENCE [LARGE SCALE GENOMIC DNA]</scope>
    <source>
        <strain evidence="2">NIOZ-UU81</strain>
    </source>
</reference>
<dbReference type="InterPro" id="IPR011009">
    <property type="entry name" value="Kinase-like_dom_sf"/>
</dbReference>
<sequence>MTAEIERENQEALDRLLQDCGLIGRSRGNGSPSELQIEILAGDGSSRRFWRIRQKDQVLCLVAAPATKGEQDLAEARSARLIGLHLKKQGVPVPDQYGWDEESGLILFEDLGDEKLHDLVRTSAYLDDRHTPDRLLMLYDPVVRLLARMQIQGAQGFDSDWCWETPHYDIPLMLERESGYFYRALWQDLLDQEVVAGLDEEFVELAHRALRNAPQLFLHRDFQSRNIMINDGRPRFIDYQGGRMGPPGYDLASLLIDPYVELPQTTQEQLLAIYLQEYASQTAAVPKKFQQTYLCLAVQRNLQILGAFSFLSRVRKKSFFARFIPSALRDLEQRLANDIFDDFPILRRVSSQASRLF</sequence>
<dbReference type="Proteomes" id="UP000599024">
    <property type="component" value="Unassembled WGS sequence"/>
</dbReference>
<evidence type="ECO:0000259" key="1">
    <source>
        <dbReference type="SMART" id="SM00587"/>
    </source>
</evidence>
<dbReference type="Gene3D" id="3.30.200.20">
    <property type="entry name" value="Phosphorylase Kinase, domain 1"/>
    <property type="match status" value="1"/>
</dbReference>
<dbReference type="AlphaFoldDB" id="A0A8J6N5C0"/>
<dbReference type="Gene3D" id="3.90.1200.10">
    <property type="match status" value="1"/>
</dbReference>
<dbReference type="EMBL" id="JACNLK010000017">
    <property type="protein sequence ID" value="MBC8207813.1"/>
    <property type="molecule type" value="Genomic_DNA"/>
</dbReference>
<organism evidence="2 3">
    <name type="scientific">Candidatus Desulfatifera sulfidica</name>
    <dbReference type="NCBI Taxonomy" id="2841691"/>
    <lineage>
        <taxon>Bacteria</taxon>
        <taxon>Pseudomonadati</taxon>
        <taxon>Thermodesulfobacteriota</taxon>
        <taxon>Desulfobulbia</taxon>
        <taxon>Desulfobulbales</taxon>
        <taxon>Desulfobulbaceae</taxon>
        <taxon>Candidatus Desulfatifera</taxon>
    </lineage>
</organism>
<proteinExistence type="predicted"/>
<accession>A0A8J6N5C0</accession>
<name>A0A8J6N5C0_9BACT</name>
<comment type="caution">
    <text evidence="2">The sequence shown here is derived from an EMBL/GenBank/DDBJ whole genome shotgun (WGS) entry which is preliminary data.</text>
</comment>
<feature type="domain" description="CHK kinase-like" evidence="1">
    <location>
        <begin position="106"/>
        <end position="284"/>
    </location>
</feature>
<dbReference type="InterPro" id="IPR002575">
    <property type="entry name" value="Aminoglycoside_PTrfase"/>
</dbReference>
<evidence type="ECO:0000313" key="3">
    <source>
        <dbReference type="Proteomes" id="UP000599024"/>
    </source>
</evidence>
<dbReference type="SUPFAM" id="SSF56112">
    <property type="entry name" value="Protein kinase-like (PK-like)"/>
    <property type="match status" value="1"/>
</dbReference>
<dbReference type="Pfam" id="PF01636">
    <property type="entry name" value="APH"/>
    <property type="match status" value="1"/>
</dbReference>
<protein>
    <submittedName>
        <fullName evidence="2">Phosphotransferase</fullName>
    </submittedName>
</protein>